<keyword evidence="1" id="KW-0472">Membrane</keyword>
<feature type="transmembrane region" description="Helical" evidence="1">
    <location>
        <begin position="12"/>
        <end position="30"/>
    </location>
</feature>
<keyword evidence="1" id="KW-1133">Transmembrane helix</keyword>
<dbReference type="Proteomes" id="UP001631957">
    <property type="component" value="Unassembled WGS sequence"/>
</dbReference>
<feature type="transmembrane region" description="Helical" evidence="1">
    <location>
        <begin position="117"/>
        <end position="144"/>
    </location>
</feature>
<proteinExistence type="predicted"/>
<feature type="transmembrane region" description="Helical" evidence="1">
    <location>
        <begin position="83"/>
        <end position="105"/>
    </location>
</feature>
<protein>
    <recommendedName>
        <fullName evidence="4">Integral membrane protein</fullName>
    </recommendedName>
</protein>
<keyword evidence="3" id="KW-1185">Reference proteome</keyword>
<feature type="transmembrane region" description="Helical" evidence="1">
    <location>
        <begin position="42"/>
        <end position="63"/>
    </location>
</feature>
<reference evidence="2 3" key="1">
    <citation type="submission" date="2024-12" db="EMBL/GenBank/DDBJ databases">
        <title>Forecasting of Potato common scab and diversities of Pathogenic streptomyces spp. in china.</title>
        <authorList>
            <person name="Handique U."/>
            <person name="Wu J."/>
        </authorList>
    </citation>
    <scope>NUCLEOTIDE SEQUENCE [LARGE SCALE GENOMIC DNA]</scope>
    <source>
        <strain evidence="2 3">ZRIMU1530</strain>
    </source>
</reference>
<name>A0ABW9HN53_9ACTN</name>
<comment type="caution">
    <text evidence="2">The sequence shown here is derived from an EMBL/GenBank/DDBJ whole genome shotgun (WGS) entry which is preliminary data.</text>
</comment>
<dbReference type="EMBL" id="JBJVNI010000003">
    <property type="protein sequence ID" value="MFM9608318.1"/>
    <property type="molecule type" value="Genomic_DNA"/>
</dbReference>
<gene>
    <name evidence="2" type="ORF">ACKI18_06280</name>
</gene>
<evidence type="ECO:0000313" key="2">
    <source>
        <dbReference type="EMBL" id="MFM9608318.1"/>
    </source>
</evidence>
<dbReference type="RefSeq" id="WP_109362500.1">
    <property type="nucleotide sequence ID" value="NZ_JBJVNI010000003.1"/>
</dbReference>
<organism evidence="2 3">
    <name type="scientific">Streptomyces niveiscabiei</name>
    <dbReference type="NCBI Taxonomy" id="164115"/>
    <lineage>
        <taxon>Bacteria</taxon>
        <taxon>Bacillati</taxon>
        <taxon>Actinomycetota</taxon>
        <taxon>Actinomycetes</taxon>
        <taxon>Kitasatosporales</taxon>
        <taxon>Streptomycetaceae</taxon>
        <taxon>Streptomyces</taxon>
    </lineage>
</organism>
<accession>A0ABW9HN53</accession>
<evidence type="ECO:0000256" key="1">
    <source>
        <dbReference type="SAM" id="Phobius"/>
    </source>
</evidence>
<sequence length="185" mass="18980">MTTLKPVPPTAWHHLLHRWPSALGLAAAFLQLTTGVEREPVAIVLCVAALCYLGAAALDRPWIAWAGIAGGSAVVVAGEVAGLVWWGGVGVAALALVAVGLVTGVSRPVLTAQTVALLGYGCLAVSALFLAPRLGLALAGVALMAHAAWDLRHYLRDEVVPRSLAEFCMLLDVPLGAGAIVVAVV</sequence>
<keyword evidence="1" id="KW-0812">Transmembrane</keyword>
<evidence type="ECO:0008006" key="4">
    <source>
        <dbReference type="Google" id="ProtNLM"/>
    </source>
</evidence>
<evidence type="ECO:0000313" key="3">
    <source>
        <dbReference type="Proteomes" id="UP001631957"/>
    </source>
</evidence>